<keyword evidence="1" id="KW-0732">Signal</keyword>
<accession>A0A1H6Y3E1</accession>
<organism evidence="2 3">
    <name type="scientific">Myroides marinus</name>
    <dbReference type="NCBI Taxonomy" id="703342"/>
    <lineage>
        <taxon>Bacteria</taxon>
        <taxon>Pseudomonadati</taxon>
        <taxon>Bacteroidota</taxon>
        <taxon>Flavobacteriia</taxon>
        <taxon>Flavobacteriales</taxon>
        <taxon>Flavobacteriaceae</taxon>
        <taxon>Myroides</taxon>
    </lineage>
</organism>
<sequence>MKKRLLPVALLFGTLAANAQVGIGTATPNKSAELLIESSNRGLLIPNVALTSTTDRNTITNGNVQSLMVYATKTQGDITPGYYYWDINKWVRLTADKDIPGIVINKFGDILKGGDVTNLIKNIVKTTEGNVIYEGNKLYHVTKEGDKVEISFDGVVKAHETLTVLAFDKATGVLTYSDEKNKVTTIDIKAAVKSFETVTNIVNNTDAGTLTFKDEAGKETVISIKDLVKKHETVTTLVREKAGKYVYTNEAGTPANITVIGDITEVIKNKTDQDLYNVLKQLVSVEQTLTKLVYNTTNRQLAYTDEQNTTHNIDVDALVKENQTVTTLNGGTNIKVTEVKGANSISYTLDVPTASKEVAGVVKPGSGLDIDAAGNLTVNLETALNGKDLTGNDKIVVTDGKGAVLKTTKLDINEKAIKLENLGGTLNLTQLQKGNAGDVLVVDATGNVVWSAKGAITTNSLVLNGTDLTSTVNGVSSTQTLKDKLTTEMLQNGSVTAEKLVAEGKDAGKVATVNADGTVTYQTISAGSLVDSKKVTTDGIITVNGGNELLESVLADASLAIADESITSEKIKDGEVKTSDLADKNVTAEKLVAEGKDAGKVATVN</sequence>
<evidence type="ECO:0000313" key="3">
    <source>
        <dbReference type="Proteomes" id="UP000183077"/>
    </source>
</evidence>
<name>A0A1H6Y3E1_9FLAO</name>
<reference evidence="2 3" key="1">
    <citation type="submission" date="2016-10" db="EMBL/GenBank/DDBJ databases">
        <authorList>
            <person name="de Groot N.N."/>
        </authorList>
    </citation>
    <scope>NUCLEOTIDE SEQUENCE [LARGE SCALE GENOMIC DNA]</scope>
    <source>
        <strain evidence="2 3">DSM 23048</strain>
    </source>
</reference>
<dbReference type="AlphaFoldDB" id="A0A1H6Y3E1"/>
<feature type="chain" id="PRO_5010249196" evidence="1">
    <location>
        <begin position="20"/>
        <end position="605"/>
    </location>
</feature>
<evidence type="ECO:0000313" key="2">
    <source>
        <dbReference type="EMBL" id="SEJ31650.1"/>
    </source>
</evidence>
<feature type="non-terminal residue" evidence="2">
    <location>
        <position position="605"/>
    </location>
</feature>
<protein>
    <submittedName>
        <fullName evidence="2">Uncharacterized protein</fullName>
    </submittedName>
</protein>
<gene>
    <name evidence="2" type="ORF">SAMN04488018_1241</name>
</gene>
<proteinExistence type="predicted"/>
<dbReference type="Proteomes" id="UP000183077">
    <property type="component" value="Unassembled WGS sequence"/>
</dbReference>
<evidence type="ECO:0000256" key="1">
    <source>
        <dbReference type="SAM" id="SignalP"/>
    </source>
</evidence>
<dbReference type="EMBL" id="FNYS01000024">
    <property type="protein sequence ID" value="SEJ31650.1"/>
    <property type="molecule type" value="Genomic_DNA"/>
</dbReference>
<feature type="signal peptide" evidence="1">
    <location>
        <begin position="1"/>
        <end position="19"/>
    </location>
</feature>